<feature type="region of interest" description="Disordered" evidence="8">
    <location>
        <begin position="2059"/>
        <end position="2172"/>
    </location>
</feature>
<evidence type="ECO:0000259" key="12">
    <source>
        <dbReference type="Pfam" id="PF23576"/>
    </source>
</evidence>
<dbReference type="GO" id="GO:0005524">
    <property type="term" value="F:ATP binding"/>
    <property type="evidence" value="ECO:0007669"/>
    <property type="project" value="UniProtKB-KW"/>
</dbReference>
<feature type="region of interest" description="Disordered" evidence="8">
    <location>
        <begin position="1959"/>
        <end position="2001"/>
    </location>
</feature>
<accession>A0A4Z0YMH2</accession>
<dbReference type="GO" id="GO:0016604">
    <property type="term" value="C:nuclear body"/>
    <property type="evidence" value="ECO:0007669"/>
    <property type="project" value="TreeGrafter"/>
</dbReference>
<feature type="compositionally biased region" description="Basic and acidic residues" evidence="8">
    <location>
        <begin position="2061"/>
        <end position="2094"/>
    </location>
</feature>
<dbReference type="SUPFAM" id="SSF52540">
    <property type="entry name" value="P-loop containing nucleoside triphosphate hydrolases"/>
    <property type="match status" value="1"/>
</dbReference>
<feature type="domain" description="Helicase SEN1 beta-barrel" evidence="12">
    <location>
        <begin position="1277"/>
        <end position="1376"/>
    </location>
</feature>
<dbReference type="GO" id="GO:0005694">
    <property type="term" value="C:chromosome"/>
    <property type="evidence" value="ECO:0007669"/>
    <property type="project" value="UniProtKB-ARBA"/>
</dbReference>
<dbReference type="Pfam" id="PF13086">
    <property type="entry name" value="AAA_11"/>
    <property type="match status" value="1"/>
</dbReference>
<evidence type="ECO:0000259" key="11">
    <source>
        <dbReference type="Pfam" id="PF13087"/>
    </source>
</evidence>
<feature type="compositionally biased region" description="Basic and acidic residues" evidence="8">
    <location>
        <begin position="1091"/>
        <end position="1110"/>
    </location>
</feature>
<dbReference type="Gene3D" id="3.40.50.300">
    <property type="entry name" value="P-loop containing nucleotide triphosphate hydrolases"/>
    <property type="match status" value="2"/>
</dbReference>
<feature type="domain" description="Helicase Sen1 N-terminal" evidence="9">
    <location>
        <begin position="203"/>
        <end position="932"/>
    </location>
</feature>
<dbReference type="EMBL" id="SKBN01000237">
    <property type="protein sequence ID" value="TGJ80170.1"/>
    <property type="molecule type" value="Genomic_DNA"/>
</dbReference>
<evidence type="ECO:0000259" key="10">
    <source>
        <dbReference type="Pfam" id="PF13086"/>
    </source>
</evidence>
<organism evidence="13 14">
    <name type="scientific">Xylaria hypoxylon</name>
    <dbReference type="NCBI Taxonomy" id="37992"/>
    <lineage>
        <taxon>Eukaryota</taxon>
        <taxon>Fungi</taxon>
        <taxon>Dikarya</taxon>
        <taxon>Ascomycota</taxon>
        <taxon>Pezizomycotina</taxon>
        <taxon>Sordariomycetes</taxon>
        <taxon>Xylariomycetidae</taxon>
        <taxon>Xylariales</taxon>
        <taxon>Xylariaceae</taxon>
        <taxon>Xylaria</taxon>
    </lineage>
</organism>
<evidence type="ECO:0000256" key="8">
    <source>
        <dbReference type="SAM" id="MobiDB-lite"/>
    </source>
</evidence>
<evidence type="ECO:0000256" key="2">
    <source>
        <dbReference type="ARBA" id="ARBA00007913"/>
    </source>
</evidence>
<dbReference type="Pfam" id="PF13087">
    <property type="entry name" value="AAA_12"/>
    <property type="match status" value="1"/>
</dbReference>
<dbReference type="InterPro" id="IPR027417">
    <property type="entry name" value="P-loop_NTPase"/>
</dbReference>
<evidence type="ECO:0000256" key="3">
    <source>
        <dbReference type="ARBA" id="ARBA00022741"/>
    </source>
</evidence>
<feature type="domain" description="DNA2/NAM7 helicase helicase" evidence="10">
    <location>
        <begin position="1425"/>
        <end position="1717"/>
    </location>
</feature>
<comment type="similarity">
    <text evidence="2">Belongs to the DNA2/NAM7 helicase family.</text>
</comment>
<dbReference type="InterPro" id="IPR024481">
    <property type="entry name" value="Helicase_Sen1_N"/>
</dbReference>
<proteinExistence type="inferred from homology"/>
<keyword evidence="6" id="KW-0067">ATP-binding</keyword>
<keyword evidence="3" id="KW-0547">Nucleotide-binding</keyword>
<evidence type="ECO:0000256" key="1">
    <source>
        <dbReference type="ARBA" id="ARBA00004123"/>
    </source>
</evidence>
<reference evidence="13 14" key="1">
    <citation type="submission" date="2019-03" db="EMBL/GenBank/DDBJ databases">
        <title>Draft genome sequence of Xylaria hypoxylon DSM 108379, a ubiquitous saprotrophic-parasitic fungi on hardwood.</title>
        <authorList>
            <person name="Buettner E."/>
            <person name="Leonhardt S."/>
            <person name="Gebauer A.M."/>
            <person name="Liers C."/>
            <person name="Hofrichter M."/>
            <person name="Kellner H."/>
        </authorList>
    </citation>
    <scope>NUCLEOTIDE SEQUENCE [LARGE SCALE GENOMIC DNA]</scope>
    <source>
        <strain evidence="13 14">DSM 108379</strain>
    </source>
</reference>
<evidence type="ECO:0008006" key="15">
    <source>
        <dbReference type="Google" id="ProtNLM"/>
    </source>
</evidence>
<gene>
    <name evidence="13" type="ORF">E0Z10_g8610</name>
</gene>
<comment type="subcellular location">
    <subcellularLocation>
        <location evidence="1">Nucleus</location>
    </subcellularLocation>
</comment>
<dbReference type="InterPro" id="IPR045055">
    <property type="entry name" value="DNA2/NAM7-like"/>
</dbReference>
<keyword evidence="14" id="KW-1185">Reference proteome</keyword>
<dbReference type="OrthoDB" id="6513042at2759"/>
<keyword evidence="5" id="KW-0347">Helicase</keyword>
<evidence type="ECO:0000313" key="14">
    <source>
        <dbReference type="Proteomes" id="UP000297716"/>
    </source>
</evidence>
<evidence type="ECO:0000256" key="6">
    <source>
        <dbReference type="ARBA" id="ARBA00022840"/>
    </source>
</evidence>
<keyword evidence="7" id="KW-0539">Nucleus</keyword>
<feature type="compositionally biased region" description="Pro residues" evidence="8">
    <location>
        <begin position="2144"/>
        <end position="2153"/>
    </location>
</feature>
<dbReference type="InterPro" id="IPR041677">
    <property type="entry name" value="DNA2/NAM7_AAA_11"/>
</dbReference>
<comment type="caution">
    <text evidence="13">The sequence shown here is derived from an EMBL/GenBank/DDBJ whole genome shotgun (WGS) entry which is preliminary data.</text>
</comment>
<evidence type="ECO:0000313" key="13">
    <source>
        <dbReference type="EMBL" id="TGJ80170.1"/>
    </source>
</evidence>
<name>A0A4Z0YMH2_9PEZI</name>
<evidence type="ECO:0000256" key="7">
    <source>
        <dbReference type="ARBA" id="ARBA00023242"/>
    </source>
</evidence>
<dbReference type="GO" id="GO:0006369">
    <property type="term" value="P:termination of RNA polymerase II transcription"/>
    <property type="evidence" value="ECO:0007669"/>
    <property type="project" value="TreeGrafter"/>
</dbReference>
<protein>
    <recommendedName>
        <fullName evidence="15">UvrD-like helicase ATP-binding domain-containing protein</fullName>
    </recommendedName>
</protein>
<feature type="region of interest" description="Disordered" evidence="8">
    <location>
        <begin position="1091"/>
        <end position="1134"/>
    </location>
</feature>
<feature type="domain" description="DNA2/NAM7 helicase-like C-terminal" evidence="11">
    <location>
        <begin position="1724"/>
        <end position="1920"/>
    </location>
</feature>
<dbReference type="GO" id="GO:0001147">
    <property type="term" value="F:transcription termination site sequence-specific DNA binding"/>
    <property type="evidence" value="ECO:0007669"/>
    <property type="project" value="TreeGrafter"/>
</dbReference>
<dbReference type="GO" id="GO:0016787">
    <property type="term" value="F:hydrolase activity"/>
    <property type="evidence" value="ECO:0007669"/>
    <property type="project" value="UniProtKB-KW"/>
</dbReference>
<dbReference type="PANTHER" id="PTHR10887">
    <property type="entry name" value="DNA2/NAM7 HELICASE FAMILY"/>
    <property type="match status" value="1"/>
</dbReference>
<dbReference type="Pfam" id="PF23576">
    <property type="entry name" value="SEN1_barrel"/>
    <property type="match status" value="1"/>
</dbReference>
<evidence type="ECO:0000256" key="5">
    <source>
        <dbReference type="ARBA" id="ARBA00022806"/>
    </source>
</evidence>
<feature type="compositionally biased region" description="Low complexity" evidence="8">
    <location>
        <begin position="2095"/>
        <end position="2107"/>
    </location>
</feature>
<dbReference type="InterPro" id="IPR041679">
    <property type="entry name" value="DNA2/NAM7-like_C"/>
</dbReference>
<dbReference type="InterPro" id="IPR047187">
    <property type="entry name" value="SF1_C_Upf1"/>
</dbReference>
<dbReference type="GO" id="GO:0004386">
    <property type="term" value="F:helicase activity"/>
    <property type="evidence" value="ECO:0007669"/>
    <property type="project" value="UniProtKB-KW"/>
</dbReference>
<dbReference type="Pfam" id="PF12726">
    <property type="entry name" value="SEN1_N"/>
    <property type="match status" value="1"/>
</dbReference>
<dbReference type="Proteomes" id="UP000297716">
    <property type="component" value="Unassembled WGS sequence"/>
</dbReference>
<keyword evidence="4" id="KW-0378">Hydrolase</keyword>
<dbReference type="PANTHER" id="PTHR10887:SF495">
    <property type="entry name" value="HELICASE SENATAXIN ISOFORM X1-RELATED"/>
    <property type="match status" value="1"/>
</dbReference>
<dbReference type="CDD" id="cd18042">
    <property type="entry name" value="DEXXQc_SETX"/>
    <property type="match status" value="1"/>
</dbReference>
<sequence length="2172" mass="242689">MFHTISWPCSWLPLFQNPKLTFFIFHFRFSPRIKSYLCASATTLDPKHRFKESRLTASLLPFVYPYLPRNLILPTDDATPKRASWLPKLDHIEPSLYLRSPSLIDRPTCPYGAIMAGVHNVLDAGFANLRDIPPDLHLFCPRISVDDDEIYEDPDAVTNISPDEKQQRIDDGQTRLDLMYSCSLILGLSREAAGSHRPDFDSRCDAFLGTCASCVRNWHKGRAAFLKDITPIYDDSVINEMRDRLNQFDFDRITHGLAAAEEFILAREGIVTQSTFIKEGKADLLVSIYESLCCIAYLSTPNNRKHFNFVFTTIQQRKPLKLYEVLPTTTHFLFEEDQIRRDFAVQTFERKPVVTKSDFDWAINDSLTDAILKANSKSTDDDTLQRTWQGFLYILDVLEENIVMECLRGMTVQPSIYDLMILQMPQLQSAPVLKAVLKAFCGLIHKSPKAFWDAYSQWSPPSILEQIIRSPAFRPLLLQSGEHDMTPDGPAAISWVKPLIDSISPNQKTDVCDKLVHHLLGDFANDPKMSSEGKFACYRGATEALSSSLAGFVSPKYRLHAGSSTIHTNALLNLTLKYKDLLVQLAELPPSNPQQASMSKAALSVIEYALALDSRITAEECNALQENESHVQREVKRDSAGLWEAFLEILQPGAYELAKVMMLALTPLITVEIFRPLKNTKLSQIKIDFNSEFQKTAEVIGRVVGRLEDFNQTAIGQLCLEPTTMYPIVATLVHGEESVNQAGESFIKAITGEDRRADAVLKLLGMHFVPVLSAYTRVVTDITLKKSLWSPQNSILRYLGEILDSLCNPTSGILRSRDLTIAEQDVLGNWWSSQWVFLENALFQTDAWSRKVDMETMKNFCREVMEHADALLAQDGLLASALSSRSAHATSSVGSDASSKSMRDVLEKPRIHCMGLCKMLRLKDYYLVGVIVNVLGKLLKRLREFNMEVPAAPLAYIKDTCIKIENNRYKTMTNMNERQRAELIKALGEEDVEDDIEIISVKKVEGLKKQTRLDAWSKTGSETPSAPSAVKPVIKSSKDDVRELLKASSSEKNRSILQQMRAQQAVSKSIPKIIPKSLPKAPPVASIPSIREKRAKEAEERRKRDADAIAKAKALRTPRQTVAGEGSGLQGLSGVQGKDYTLAQRSEIMVNSSSEDEDDSDDDAEFLRRTGTARKNNDDAQNRIQSMKLNPRGPVKKMKLQRSAKDMRARLIPPMDVLHQAILEWDIFHEGSDPPNGIRCSRVADSYNDPQQYKRTFLPLLINEAWRSFVTAKDEATSKPFETKVVNRMNVDKFIEVSTAMPISKDKDRFLSEGDIVLFSHAPNPLEARDELHCLARIWRTQFKNGSLEVQYRLSSRAGPILSTLMPQSEFYAIKITNMTTIEREYASLESLQYYDLAPEILEAKPSPMLSFSEEAVEKAMKNYHLNSGQAKAVLHAKENDAFTLVQGPPGTGKTKTIIAMVGALLAGTQSVPSMGTAIKRPGGLAPAGNKGVSKKLLVCAPSNAAVDELVLRLKAGVKSLNGTFHKINVLRLGRSDAINAAVRDVTLDELVKARVQGAKKENSGPSSHDLLHQEALQIKNELADLYPQFESARETGNRAEANRLQRKIDEHKRRRAQVGAKINADKDTGNTAARESEIRRRQIQQEILDSAQVLCATLSGSGHEMFKNLAVEFETVIIDEAAQCVELSALIPLKYGCSKCILVGDPKQLPPTVLSQSAARYGYDQSLFVRMQHNFPDDVHLLDTQYRMHPEISLFPSQEFYERRLVDGGDMAKLRHQPWHQSELLGPYRFFDVKGSQERDQRGRSLVNVEELKVAMQLYERLTLDYPQVDLKGKIGIITPYKAQLYELRDRFTRRYGDKITEYIEFNTTDAFQGRECEIIIFSCVRASATGGIGFMTDIRRMNVGLTRAKSSLWVLGDSRALVQGEFWNKLIEDSKARNRYSAGDVLGMLKKPGASLPSNASLPAQRVASPSPLPQNAHGLGATMVPHEGSFSRPSSEHHVEDVIMEDAAPAKSTIPNKFKTHQLPETYTLIERNRGMNPTPSGFGGLNERGEPAIVRRSTSERPVIHESSLKRHREDPDAGKSSKRVAKEVVGKMPPAGPRAMPRPQDPAAMAVLGIPSNPSSTVGKAPKAPLNASKGPSISRPPKPTVPPPKKKNPADPFIKRKPNKPR</sequence>
<evidence type="ECO:0000259" key="9">
    <source>
        <dbReference type="Pfam" id="PF12726"/>
    </source>
</evidence>
<dbReference type="FunFam" id="3.40.50.300:FF:000326">
    <property type="entry name" value="P-loop containing nucleoside triphosphate hydrolase"/>
    <property type="match status" value="1"/>
</dbReference>
<dbReference type="FunFam" id="3.40.50.300:FF:001152">
    <property type="entry name" value="tRNA-splicing endonuclease, putative"/>
    <property type="match status" value="1"/>
</dbReference>
<evidence type="ECO:0000256" key="4">
    <source>
        <dbReference type="ARBA" id="ARBA00022801"/>
    </source>
</evidence>
<dbReference type="STRING" id="37992.A0A4Z0YMH2"/>
<dbReference type="CDD" id="cd18808">
    <property type="entry name" value="SF1_C_Upf1"/>
    <property type="match status" value="1"/>
</dbReference>
<dbReference type="InterPro" id="IPR056474">
    <property type="entry name" value="SEN1_barrel"/>
</dbReference>